<dbReference type="PRINTS" id="PR00040">
    <property type="entry name" value="HTHMERR"/>
</dbReference>
<sequence length="134" mass="15050">MGATTHEDRVGTDRPLQIGRVAELTGLSLHTLRHYDEVDLLRPSARSEGGFRLYTAGDVERLLVIRRMKPLGFSLEQMRELLQVVDALPGATGADEDALRARLDEFVGLAEEARQRMLERVAMADELLDQLHSR</sequence>
<evidence type="ECO:0000313" key="4">
    <source>
        <dbReference type="Proteomes" id="UP001387100"/>
    </source>
</evidence>
<gene>
    <name evidence="3" type="ORF">WDZ17_11730</name>
</gene>
<reference evidence="3 4" key="1">
    <citation type="journal article" date="2017" name="Int. J. Syst. Evol. Microbiol.">
        <title>Pseudokineococcus basanitobsidens sp. nov., isolated from volcanic rock.</title>
        <authorList>
            <person name="Lee D.W."/>
            <person name="Park M.Y."/>
            <person name="Kim J.J."/>
            <person name="Kim B.S."/>
        </authorList>
    </citation>
    <scope>NUCLEOTIDE SEQUENCE [LARGE SCALE GENOMIC DNA]</scope>
    <source>
        <strain evidence="3 4">DSM 103726</strain>
    </source>
</reference>
<dbReference type="RefSeq" id="WP_339575345.1">
    <property type="nucleotide sequence ID" value="NZ_JBBIAA010000014.1"/>
</dbReference>
<dbReference type="PANTHER" id="PTHR30204:SF93">
    <property type="entry name" value="HTH MERR-TYPE DOMAIN-CONTAINING PROTEIN"/>
    <property type="match status" value="1"/>
</dbReference>
<proteinExistence type="predicted"/>
<dbReference type="InterPro" id="IPR047057">
    <property type="entry name" value="MerR_fam"/>
</dbReference>
<evidence type="ECO:0000259" key="2">
    <source>
        <dbReference type="PROSITE" id="PS50937"/>
    </source>
</evidence>
<dbReference type="EMBL" id="JBBIAA010000014">
    <property type="protein sequence ID" value="MEJ5945960.1"/>
    <property type="molecule type" value="Genomic_DNA"/>
</dbReference>
<keyword evidence="4" id="KW-1185">Reference proteome</keyword>
<dbReference type="InterPro" id="IPR000551">
    <property type="entry name" value="MerR-type_HTH_dom"/>
</dbReference>
<dbReference type="Proteomes" id="UP001387100">
    <property type="component" value="Unassembled WGS sequence"/>
</dbReference>
<organism evidence="3 4">
    <name type="scientific">Pseudokineococcus basanitobsidens</name>
    <dbReference type="NCBI Taxonomy" id="1926649"/>
    <lineage>
        <taxon>Bacteria</taxon>
        <taxon>Bacillati</taxon>
        <taxon>Actinomycetota</taxon>
        <taxon>Actinomycetes</taxon>
        <taxon>Kineosporiales</taxon>
        <taxon>Kineosporiaceae</taxon>
        <taxon>Pseudokineococcus</taxon>
    </lineage>
</organism>
<accession>A0ABU8RLM7</accession>
<protein>
    <submittedName>
        <fullName evidence="3">MerR family transcriptional regulator</fullName>
    </submittedName>
</protein>
<dbReference type="Gene3D" id="1.10.1660.10">
    <property type="match status" value="1"/>
</dbReference>
<dbReference type="SUPFAM" id="SSF46955">
    <property type="entry name" value="Putative DNA-binding domain"/>
    <property type="match status" value="1"/>
</dbReference>
<feature type="domain" description="HTH merR-type" evidence="2">
    <location>
        <begin position="15"/>
        <end position="84"/>
    </location>
</feature>
<comment type="caution">
    <text evidence="3">The sequence shown here is derived from an EMBL/GenBank/DDBJ whole genome shotgun (WGS) entry which is preliminary data.</text>
</comment>
<evidence type="ECO:0000313" key="3">
    <source>
        <dbReference type="EMBL" id="MEJ5945960.1"/>
    </source>
</evidence>
<name>A0ABU8RLM7_9ACTN</name>
<dbReference type="PROSITE" id="PS50937">
    <property type="entry name" value="HTH_MERR_2"/>
    <property type="match status" value="1"/>
</dbReference>
<dbReference type="PROSITE" id="PS00552">
    <property type="entry name" value="HTH_MERR_1"/>
    <property type="match status" value="1"/>
</dbReference>
<dbReference type="SMART" id="SM00422">
    <property type="entry name" value="HTH_MERR"/>
    <property type="match status" value="1"/>
</dbReference>
<keyword evidence="1" id="KW-0238">DNA-binding</keyword>
<evidence type="ECO:0000256" key="1">
    <source>
        <dbReference type="ARBA" id="ARBA00023125"/>
    </source>
</evidence>
<dbReference type="Pfam" id="PF13411">
    <property type="entry name" value="MerR_1"/>
    <property type="match status" value="1"/>
</dbReference>
<dbReference type="InterPro" id="IPR009061">
    <property type="entry name" value="DNA-bd_dom_put_sf"/>
</dbReference>
<dbReference type="PANTHER" id="PTHR30204">
    <property type="entry name" value="REDOX-CYCLING DRUG-SENSING TRANSCRIPTIONAL ACTIVATOR SOXR"/>
    <property type="match status" value="1"/>
</dbReference>